<keyword evidence="3" id="KW-0547">Nucleotide-binding</keyword>
<gene>
    <name evidence="6" type="ORF">FVE85_4824</name>
</gene>
<evidence type="ECO:0000313" key="6">
    <source>
        <dbReference type="EMBL" id="KAA8493687.1"/>
    </source>
</evidence>
<dbReference type="PANTHER" id="PTHR42788">
    <property type="entry name" value="TAURINE IMPORT ATP-BINDING PROTEIN-RELATED"/>
    <property type="match status" value="1"/>
</dbReference>
<protein>
    <recommendedName>
        <fullName evidence="1">Probable ATP-dependent transporter ycf16</fullName>
    </recommendedName>
</protein>
<evidence type="ECO:0000256" key="1">
    <source>
        <dbReference type="ARBA" id="ARBA00014334"/>
    </source>
</evidence>
<accession>A0A5J4YTA9</accession>
<evidence type="ECO:0000256" key="4">
    <source>
        <dbReference type="ARBA" id="ARBA00022840"/>
    </source>
</evidence>
<reference evidence="7" key="1">
    <citation type="journal article" date="2019" name="Nat. Commun.">
        <title>Expansion of phycobilisome linker gene families in mesophilic red algae.</title>
        <authorList>
            <person name="Lee J."/>
            <person name="Kim D."/>
            <person name="Bhattacharya D."/>
            <person name="Yoon H.S."/>
        </authorList>
    </citation>
    <scope>NUCLEOTIDE SEQUENCE [LARGE SCALE GENOMIC DNA]</scope>
    <source>
        <strain evidence="7">CCMP 1328</strain>
    </source>
</reference>
<evidence type="ECO:0000256" key="2">
    <source>
        <dbReference type="ARBA" id="ARBA00022448"/>
    </source>
</evidence>
<evidence type="ECO:0000256" key="3">
    <source>
        <dbReference type="ARBA" id="ARBA00022741"/>
    </source>
</evidence>
<feature type="domain" description="ABC transporter" evidence="5">
    <location>
        <begin position="61"/>
        <end position="292"/>
    </location>
</feature>
<dbReference type="EMBL" id="VRMN01000006">
    <property type="protein sequence ID" value="KAA8493687.1"/>
    <property type="molecule type" value="Genomic_DNA"/>
</dbReference>
<keyword evidence="2" id="KW-0813">Transport</keyword>
<dbReference type="InterPro" id="IPR018632">
    <property type="entry name" value="AAA-associated_dom_C"/>
</dbReference>
<dbReference type="Proteomes" id="UP000324585">
    <property type="component" value="Unassembled WGS sequence"/>
</dbReference>
<dbReference type="SUPFAM" id="SSF52540">
    <property type="entry name" value="P-loop containing nucleoside triphosphate hydrolases"/>
    <property type="match status" value="1"/>
</dbReference>
<dbReference type="InterPro" id="IPR050166">
    <property type="entry name" value="ABC_transporter_ATP-bind"/>
</dbReference>
<dbReference type="AlphaFoldDB" id="A0A5J4YTA9"/>
<dbReference type="Pfam" id="PF09821">
    <property type="entry name" value="AAA_assoc_C"/>
    <property type="match status" value="1"/>
</dbReference>
<name>A0A5J4YTA9_PORPP</name>
<dbReference type="Pfam" id="PF00005">
    <property type="entry name" value="ABC_tran"/>
    <property type="match status" value="1"/>
</dbReference>
<sequence length="553" mass="61374">MFVVTTARVKKHDVWSGRRAHVCALGRSRSRRGVNGWRMVQQRADAVLEAQRAGGDALVVAALESVSYKVGSVTVLENVDLKLVEGEIVCLLGPSGSGKSTLMRIVAGLVEPSKGLVKWHGKPVSGGVNPGTALVFQNFALFPWLTVRQNVELGCEAQGIPKSEREKRARDAIDTIGLDGYENAFPKELSGGMRQRVGFARALAVQPELLCLDEPFSALDVLTAENLRSELLRLWQDKELPTKSILMVTHGIEEAVSIGDRLILLGRDPGRVRAEITVDLPHPRDRKSPEFQGLTDYVYTLISSTDAELEQDRLAVLEQANKTKSQSSFLPPLNMMKKQQNGKSDQTAELRRPLQPMNMSGPLSVALGIQALDPTIKARYPSLPAVRIGSVAGLLLFLDEDQAMDLSHLGQNLQLDVDDLVPIVDAAELLDLIHLESGDVTINDTGKRFLRSSIDERKSIVREGIQRSVDAKLIEQTMLLLRKSRYGRIPQELIFDTILLKHFSPQESRRQLEVAIEWGRFAELFGYDAPSGELFLYQSEEETESENEPEVRY</sequence>
<evidence type="ECO:0000259" key="5">
    <source>
        <dbReference type="PROSITE" id="PS50893"/>
    </source>
</evidence>
<dbReference type="InterPro" id="IPR017871">
    <property type="entry name" value="ABC_transporter-like_CS"/>
</dbReference>
<dbReference type="PROSITE" id="PS50893">
    <property type="entry name" value="ABC_TRANSPORTER_2"/>
    <property type="match status" value="1"/>
</dbReference>
<evidence type="ECO:0000313" key="7">
    <source>
        <dbReference type="Proteomes" id="UP000324585"/>
    </source>
</evidence>
<dbReference type="SMART" id="SM00382">
    <property type="entry name" value="AAA"/>
    <property type="match status" value="1"/>
</dbReference>
<comment type="caution">
    <text evidence="6">The sequence shown here is derived from an EMBL/GenBank/DDBJ whole genome shotgun (WGS) entry which is preliminary data.</text>
</comment>
<organism evidence="6 7">
    <name type="scientific">Porphyridium purpureum</name>
    <name type="common">Red alga</name>
    <name type="synonym">Porphyridium cruentum</name>
    <dbReference type="NCBI Taxonomy" id="35688"/>
    <lineage>
        <taxon>Eukaryota</taxon>
        <taxon>Rhodophyta</taxon>
        <taxon>Bangiophyceae</taxon>
        <taxon>Porphyridiales</taxon>
        <taxon>Porphyridiaceae</taxon>
        <taxon>Porphyridium</taxon>
    </lineage>
</organism>
<dbReference type="Gene3D" id="3.40.50.300">
    <property type="entry name" value="P-loop containing nucleotide triphosphate hydrolases"/>
    <property type="match status" value="1"/>
</dbReference>
<dbReference type="OrthoDB" id="422637at2759"/>
<proteinExistence type="predicted"/>
<dbReference type="PANTHER" id="PTHR42788:SF13">
    <property type="entry name" value="ALIPHATIC SULFONATES IMPORT ATP-BINDING PROTEIN SSUB"/>
    <property type="match status" value="1"/>
</dbReference>
<dbReference type="InterPro" id="IPR003593">
    <property type="entry name" value="AAA+_ATPase"/>
</dbReference>
<keyword evidence="7" id="KW-1185">Reference proteome</keyword>
<keyword evidence="4 6" id="KW-0067">ATP-binding</keyword>
<dbReference type="InterPro" id="IPR003439">
    <property type="entry name" value="ABC_transporter-like_ATP-bd"/>
</dbReference>
<dbReference type="InterPro" id="IPR027417">
    <property type="entry name" value="P-loop_NTPase"/>
</dbReference>
<dbReference type="CDD" id="cd03293">
    <property type="entry name" value="ABC_NrtD_SsuB_transporters"/>
    <property type="match status" value="1"/>
</dbReference>
<dbReference type="OMA" id="RMPIKSI"/>
<dbReference type="GO" id="GO:0005524">
    <property type="term" value="F:ATP binding"/>
    <property type="evidence" value="ECO:0007669"/>
    <property type="project" value="UniProtKB-KW"/>
</dbReference>
<dbReference type="PROSITE" id="PS00211">
    <property type="entry name" value="ABC_TRANSPORTER_1"/>
    <property type="match status" value="1"/>
</dbReference>
<dbReference type="GO" id="GO:0016887">
    <property type="term" value="F:ATP hydrolysis activity"/>
    <property type="evidence" value="ECO:0007669"/>
    <property type="project" value="InterPro"/>
</dbReference>